<evidence type="ECO:0000313" key="2">
    <source>
        <dbReference type="Proteomes" id="UP000238375"/>
    </source>
</evidence>
<evidence type="ECO:0000313" key="1">
    <source>
        <dbReference type="EMBL" id="PRY29766.1"/>
    </source>
</evidence>
<name>A0A2T0S8Q1_9BACT</name>
<dbReference type="Proteomes" id="UP000238375">
    <property type="component" value="Unassembled WGS sequence"/>
</dbReference>
<proteinExistence type="predicted"/>
<dbReference type="EMBL" id="PVTE01000025">
    <property type="protein sequence ID" value="PRY29766.1"/>
    <property type="molecule type" value="Genomic_DNA"/>
</dbReference>
<sequence>MKALIGCETSGKVRDALIRLGWDAMSCDLLPSDVAGPHYQGDILDIINDHSFARFDLFICHPPCTYLTVAAEWAYRDHQTKNIKPGTLIGAARRKAREEAVDFAKKLWKAKVDSICMENPVGCLSTHIGKPNQIIQPYQFGHDASKKTCLWVKNLPLLAGTAYVEPRWVDGKPRWANQTDSGQNRLPPSEDRWKVRSETYQGVADAMADQYTAYLSSINQQSLFSSIAA</sequence>
<keyword evidence="2" id="KW-1185">Reference proteome</keyword>
<accession>A0A2T0S8Q1</accession>
<dbReference type="RefSeq" id="WP_106140048.1">
    <property type="nucleotide sequence ID" value="NZ_PVTE01000025.1"/>
</dbReference>
<evidence type="ECO:0008006" key="3">
    <source>
        <dbReference type="Google" id="ProtNLM"/>
    </source>
</evidence>
<comment type="caution">
    <text evidence="1">The sequence shown here is derived from an EMBL/GenBank/DDBJ whole genome shotgun (WGS) entry which is preliminary data.</text>
</comment>
<organism evidence="1 2">
    <name type="scientific">Spirosoma oryzae</name>
    <dbReference type="NCBI Taxonomy" id="1469603"/>
    <lineage>
        <taxon>Bacteria</taxon>
        <taxon>Pseudomonadati</taxon>
        <taxon>Bacteroidota</taxon>
        <taxon>Cytophagia</taxon>
        <taxon>Cytophagales</taxon>
        <taxon>Cytophagaceae</taxon>
        <taxon>Spirosoma</taxon>
    </lineage>
</organism>
<protein>
    <recommendedName>
        <fullName evidence="3">DNA (Cytosine-5)-methyltransferase 1</fullName>
    </recommendedName>
</protein>
<reference evidence="1 2" key="1">
    <citation type="submission" date="2018-03" db="EMBL/GenBank/DDBJ databases">
        <title>Genomic Encyclopedia of Archaeal and Bacterial Type Strains, Phase II (KMG-II): from individual species to whole genera.</title>
        <authorList>
            <person name="Goeker M."/>
        </authorList>
    </citation>
    <scope>NUCLEOTIDE SEQUENCE [LARGE SCALE GENOMIC DNA]</scope>
    <source>
        <strain evidence="1 2">DSM 28354</strain>
    </source>
</reference>
<dbReference type="AlphaFoldDB" id="A0A2T0S8Q1"/>
<gene>
    <name evidence="1" type="ORF">CLV58_12528</name>
</gene>
<dbReference type="OrthoDB" id="9134166at2"/>